<dbReference type="InterPro" id="IPR050932">
    <property type="entry name" value="TM2D1-3-like"/>
</dbReference>
<dbReference type="PANTHER" id="PTHR21016:SF4">
    <property type="entry name" value="TM2 DOMAIN-CONTAINING PROTEIN 2"/>
    <property type="match status" value="1"/>
</dbReference>
<evidence type="ECO:0000256" key="4">
    <source>
        <dbReference type="ARBA" id="ARBA00022729"/>
    </source>
</evidence>
<evidence type="ECO:0000256" key="5">
    <source>
        <dbReference type="ARBA" id="ARBA00022989"/>
    </source>
</evidence>
<keyword evidence="6 9" id="KW-0472">Membrane</keyword>
<keyword evidence="7" id="KW-0325">Glycoprotein</keyword>
<comment type="subcellular location">
    <subcellularLocation>
        <location evidence="1">Membrane</location>
        <topology evidence="1">Multi-pass membrane protein</topology>
    </subcellularLocation>
</comment>
<reference evidence="11" key="1">
    <citation type="submission" date="2025-08" db="UniProtKB">
        <authorList>
            <consortium name="Ensembl"/>
        </authorList>
    </citation>
    <scope>IDENTIFICATION</scope>
</reference>
<evidence type="ECO:0000256" key="2">
    <source>
        <dbReference type="ARBA" id="ARBA00008284"/>
    </source>
</evidence>
<dbReference type="OMA" id="ECAGHRT"/>
<evidence type="ECO:0000256" key="1">
    <source>
        <dbReference type="ARBA" id="ARBA00004141"/>
    </source>
</evidence>
<feature type="transmembrane region" description="Helical" evidence="9">
    <location>
        <begin position="78"/>
        <end position="98"/>
    </location>
</feature>
<name>A0A8C4Q563_EPTBU</name>
<evidence type="ECO:0000259" key="10">
    <source>
        <dbReference type="Pfam" id="PF05154"/>
    </source>
</evidence>
<keyword evidence="12" id="KW-1185">Reference proteome</keyword>
<evidence type="ECO:0000313" key="12">
    <source>
        <dbReference type="Proteomes" id="UP000694388"/>
    </source>
</evidence>
<evidence type="ECO:0000256" key="7">
    <source>
        <dbReference type="ARBA" id="ARBA00023180"/>
    </source>
</evidence>
<evidence type="ECO:0000313" key="11">
    <source>
        <dbReference type="Ensembl" id="ENSEBUP00000010174.1"/>
    </source>
</evidence>
<evidence type="ECO:0000256" key="3">
    <source>
        <dbReference type="ARBA" id="ARBA00022692"/>
    </source>
</evidence>
<protein>
    <recommendedName>
        <fullName evidence="8">TM2 domain-containing protein 2</fullName>
    </recommendedName>
</protein>
<reference evidence="11" key="2">
    <citation type="submission" date="2025-09" db="UniProtKB">
        <authorList>
            <consortium name="Ensembl"/>
        </authorList>
    </citation>
    <scope>IDENTIFICATION</scope>
</reference>
<evidence type="ECO:0000256" key="8">
    <source>
        <dbReference type="ARBA" id="ARBA00040896"/>
    </source>
</evidence>
<comment type="similarity">
    <text evidence="2">Belongs to the TM2 family.</text>
</comment>
<evidence type="ECO:0000256" key="9">
    <source>
        <dbReference type="SAM" id="Phobius"/>
    </source>
</evidence>
<feature type="domain" description="TM2" evidence="10">
    <location>
        <begin position="76"/>
        <end position="124"/>
    </location>
</feature>
<dbReference type="InterPro" id="IPR007829">
    <property type="entry name" value="TM2"/>
</dbReference>
<proteinExistence type="inferred from homology"/>
<dbReference type="GO" id="GO:0016020">
    <property type="term" value="C:membrane"/>
    <property type="evidence" value="ECO:0007669"/>
    <property type="project" value="UniProtKB-SubCell"/>
</dbReference>
<dbReference type="Proteomes" id="UP000694388">
    <property type="component" value="Unplaced"/>
</dbReference>
<feature type="transmembrane region" description="Helical" evidence="9">
    <location>
        <begin position="110"/>
        <end position="132"/>
    </location>
</feature>
<keyword evidence="5 9" id="KW-1133">Transmembrane helix</keyword>
<keyword evidence="3 9" id="KW-0812">Transmembrane</keyword>
<organism evidence="11 12">
    <name type="scientific">Eptatretus burgeri</name>
    <name type="common">Inshore hagfish</name>
    <dbReference type="NCBI Taxonomy" id="7764"/>
    <lineage>
        <taxon>Eukaryota</taxon>
        <taxon>Metazoa</taxon>
        <taxon>Chordata</taxon>
        <taxon>Craniata</taxon>
        <taxon>Vertebrata</taxon>
        <taxon>Cyclostomata</taxon>
        <taxon>Myxini</taxon>
        <taxon>Myxiniformes</taxon>
        <taxon>Myxinidae</taxon>
        <taxon>Eptatretinae</taxon>
        <taxon>Eptatretus</taxon>
    </lineage>
</organism>
<dbReference type="GeneTree" id="ENSGT00730000111181"/>
<keyword evidence="4" id="KW-0732">Signal</keyword>
<evidence type="ECO:0000256" key="6">
    <source>
        <dbReference type="ARBA" id="ARBA00023136"/>
    </source>
</evidence>
<dbReference type="Ensembl" id="ENSEBUT00000010716.1">
    <property type="protein sequence ID" value="ENSEBUP00000010174.1"/>
    <property type="gene ID" value="ENSEBUG00000006537.1"/>
</dbReference>
<dbReference type="PANTHER" id="PTHR21016">
    <property type="entry name" value="BETA-AMYLOID BINDING PROTEIN-RELATED"/>
    <property type="match status" value="1"/>
</dbReference>
<sequence length="143" mass="15802">MSVLAVSRRSIDVWVRPGESWIHWFMGCGAAGTCFGGQAHKDVNHTKVWCEALAGIECLGDRKFLRGNVPCIRYTGHYFVTTLLYSFFLGCFAVDRFCLGHTGTAVGKMLTLGGLGIWWFVDLVLLITGGLMPNDGSNWCTVY</sequence>
<accession>A0A8C4Q563</accession>
<dbReference type="Pfam" id="PF05154">
    <property type="entry name" value="TM2"/>
    <property type="match status" value="1"/>
</dbReference>
<dbReference type="AlphaFoldDB" id="A0A8C4Q563"/>